<gene>
    <name evidence="6" type="ORF">SAMN05216561_11747</name>
</gene>
<dbReference type="OrthoDB" id="9779041at2"/>
<name>A0A1I3N8S5_9ACTN</name>
<organism evidence="6 7">
    <name type="scientific">Nocardioides psychrotolerans</name>
    <dbReference type="NCBI Taxonomy" id="1005945"/>
    <lineage>
        <taxon>Bacteria</taxon>
        <taxon>Bacillati</taxon>
        <taxon>Actinomycetota</taxon>
        <taxon>Actinomycetes</taxon>
        <taxon>Propionibacteriales</taxon>
        <taxon>Nocardioidaceae</taxon>
        <taxon>Nocardioides</taxon>
    </lineage>
</organism>
<evidence type="ECO:0000256" key="4">
    <source>
        <dbReference type="ARBA" id="ARBA00023239"/>
    </source>
</evidence>
<keyword evidence="4" id="KW-0456">Lyase</keyword>
<evidence type="ECO:0000256" key="1">
    <source>
        <dbReference type="ARBA" id="ARBA00001937"/>
    </source>
</evidence>
<dbReference type="InterPro" id="IPR016040">
    <property type="entry name" value="NAD(P)-bd_dom"/>
</dbReference>
<reference evidence="6 7" key="1">
    <citation type="submission" date="2016-10" db="EMBL/GenBank/DDBJ databases">
        <authorList>
            <person name="de Groot N.N."/>
        </authorList>
    </citation>
    <scope>NUCLEOTIDE SEQUENCE [LARGE SCALE GENOMIC DNA]</scope>
    <source>
        <strain evidence="6 7">CGMCC 1.11156</strain>
    </source>
</reference>
<dbReference type="EC" id="4.2.1.47" evidence="3"/>
<comment type="similarity">
    <text evidence="2">Belongs to the NAD(P)-dependent epimerase/dehydratase family. GDP-mannose 4,6-dehydratase subfamily.</text>
</comment>
<proteinExistence type="inferred from homology"/>
<dbReference type="GO" id="GO:0042351">
    <property type="term" value="P:'de novo' GDP-L-fucose biosynthetic process"/>
    <property type="evidence" value="ECO:0007669"/>
    <property type="project" value="TreeGrafter"/>
</dbReference>
<evidence type="ECO:0000256" key="3">
    <source>
        <dbReference type="ARBA" id="ARBA00011989"/>
    </source>
</evidence>
<keyword evidence="7" id="KW-1185">Reference proteome</keyword>
<dbReference type="Proteomes" id="UP000198649">
    <property type="component" value="Unassembled WGS sequence"/>
</dbReference>
<dbReference type="GO" id="GO:0008446">
    <property type="term" value="F:GDP-mannose 4,6-dehydratase activity"/>
    <property type="evidence" value="ECO:0007669"/>
    <property type="project" value="UniProtKB-EC"/>
</dbReference>
<dbReference type="SUPFAM" id="SSF51735">
    <property type="entry name" value="NAD(P)-binding Rossmann-fold domains"/>
    <property type="match status" value="1"/>
</dbReference>
<evidence type="ECO:0000313" key="7">
    <source>
        <dbReference type="Proteomes" id="UP000198649"/>
    </source>
</evidence>
<comment type="cofactor">
    <cofactor evidence="1">
        <name>NADP(+)</name>
        <dbReference type="ChEBI" id="CHEBI:58349"/>
    </cofactor>
</comment>
<dbReference type="InterPro" id="IPR036291">
    <property type="entry name" value="NAD(P)-bd_dom_sf"/>
</dbReference>
<sequence>MGASRVALVTGVAGQDGVYLARELLSRGWRVVGTTRPGDSAVAAMSVYLSGVEVVSHDLRDASGFEALVGEVRPSRVFNLAGFSSVGASWDHASLVEEVNGLAVERMLTSLVELRDRHGDDVRFFQAGSAEETGAGASSPYAASKTRARAAVTVAREAFGLHAVTATLHNHESPLRPQRFVTRKITRAAASIACGLADSVSLGNLEVSRDWGAAEDYVQAMVAMLELDAPQDLVIATGVSHTLRDLLDVAFEAAGLGDPASYVVQDRALLRPADAPSLVADTEPARRVLGWSPSLSFEQVVGHMVRTDLERLRSGVEESPAYLSPS</sequence>
<dbReference type="Pfam" id="PF16363">
    <property type="entry name" value="GDP_Man_Dehyd"/>
    <property type="match status" value="1"/>
</dbReference>
<accession>A0A1I3N8S5</accession>
<dbReference type="Gene3D" id="3.40.50.720">
    <property type="entry name" value="NAD(P)-binding Rossmann-like Domain"/>
    <property type="match status" value="1"/>
</dbReference>
<evidence type="ECO:0000256" key="2">
    <source>
        <dbReference type="ARBA" id="ARBA00009263"/>
    </source>
</evidence>
<dbReference type="InterPro" id="IPR006368">
    <property type="entry name" value="GDP_Man_deHydtase"/>
</dbReference>
<dbReference type="PANTHER" id="PTHR43715">
    <property type="entry name" value="GDP-MANNOSE 4,6-DEHYDRATASE"/>
    <property type="match status" value="1"/>
</dbReference>
<dbReference type="STRING" id="1005945.SAMN05216561_11747"/>
<evidence type="ECO:0000313" key="6">
    <source>
        <dbReference type="EMBL" id="SFJ05440.1"/>
    </source>
</evidence>
<dbReference type="AlphaFoldDB" id="A0A1I3N8S5"/>
<dbReference type="PANTHER" id="PTHR43715:SF1">
    <property type="entry name" value="GDP-MANNOSE 4,6 DEHYDRATASE"/>
    <property type="match status" value="1"/>
</dbReference>
<evidence type="ECO:0000259" key="5">
    <source>
        <dbReference type="Pfam" id="PF16363"/>
    </source>
</evidence>
<dbReference type="Gene3D" id="3.90.25.10">
    <property type="entry name" value="UDP-galactose 4-epimerase, domain 1"/>
    <property type="match status" value="1"/>
</dbReference>
<feature type="domain" description="NAD(P)-binding" evidence="5">
    <location>
        <begin position="8"/>
        <end position="304"/>
    </location>
</feature>
<dbReference type="RefSeq" id="WP_091116207.1">
    <property type="nucleotide sequence ID" value="NZ_BKAF01000029.1"/>
</dbReference>
<protein>
    <recommendedName>
        <fullName evidence="3">GDP-mannose 4,6-dehydratase</fullName>
        <ecNumber evidence="3">4.2.1.47</ecNumber>
    </recommendedName>
</protein>
<dbReference type="EMBL" id="FOQG01000017">
    <property type="protein sequence ID" value="SFJ05440.1"/>
    <property type="molecule type" value="Genomic_DNA"/>
</dbReference>